<organism evidence="1 2">
    <name type="scientific">Paenibacillus donghaensis</name>
    <dbReference type="NCBI Taxonomy" id="414771"/>
    <lineage>
        <taxon>Bacteria</taxon>
        <taxon>Bacillati</taxon>
        <taxon>Bacillota</taxon>
        <taxon>Bacilli</taxon>
        <taxon>Bacillales</taxon>
        <taxon>Paenibacillaceae</taxon>
        <taxon>Paenibacillus</taxon>
    </lineage>
</organism>
<protein>
    <submittedName>
        <fullName evidence="1">Uncharacterized protein</fullName>
    </submittedName>
</protein>
<dbReference type="KEGG" id="pdh:B9T62_18130"/>
<keyword evidence="2" id="KW-1185">Reference proteome</keyword>
<gene>
    <name evidence="1" type="ORF">B9T62_18130</name>
</gene>
<dbReference type="AlphaFoldDB" id="A0A2Z2KH81"/>
<evidence type="ECO:0000313" key="1">
    <source>
        <dbReference type="EMBL" id="ASA22530.1"/>
    </source>
</evidence>
<dbReference type="Proteomes" id="UP000249890">
    <property type="component" value="Chromosome"/>
</dbReference>
<sequence>MIEISQVPVIMGPPGRNYLYIEDRAGVLFQDMFYRLSNAVVAPTAQSGRGVTSGSRLSLLGQAASMGSPIKVIWTAEGRI</sequence>
<accession>A0A2Z2KH81</accession>
<name>A0A2Z2KH81_9BACL</name>
<proteinExistence type="predicted"/>
<dbReference type="EMBL" id="CP021780">
    <property type="protein sequence ID" value="ASA22530.1"/>
    <property type="molecule type" value="Genomic_DNA"/>
</dbReference>
<evidence type="ECO:0000313" key="2">
    <source>
        <dbReference type="Proteomes" id="UP000249890"/>
    </source>
</evidence>
<reference evidence="1 2" key="1">
    <citation type="submission" date="2017-06" db="EMBL/GenBank/DDBJ databases">
        <title>Complete genome sequence of Paenibacillus donghaensis KCTC 13049T isolated from East Sea sediment, South Korea.</title>
        <authorList>
            <person name="Jung B.K."/>
            <person name="Hong S.-J."/>
            <person name="Shin J.-H."/>
        </authorList>
    </citation>
    <scope>NUCLEOTIDE SEQUENCE [LARGE SCALE GENOMIC DNA]</scope>
    <source>
        <strain evidence="1 2">KCTC 13049</strain>
    </source>
</reference>
<dbReference type="RefSeq" id="WP_087916528.1">
    <property type="nucleotide sequence ID" value="NZ_CP021780.1"/>
</dbReference>